<dbReference type="STRING" id="439375.Oant_2317"/>
<organism evidence="1 2">
    <name type="scientific">Brucella anthropi (strain ATCC 49188 / DSM 6882 / CCUG 24695 / JCM 21032 / LMG 3331 / NBRC 15819 / NCTC 12168 / Alc 37)</name>
    <name type="common">Ochrobactrum anthropi</name>
    <dbReference type="NCBI Taxonomy" id="439375"/>
    <lineage>
        <taxon>Bacteria</taxon>
        <taxon>Pseudomonadati</taxon>
        <taxon>Pseudomonadota</taxon>
        <taxon>Alphaproteobacteria</taxon>
        <taxon>Hyphomicrobiales</taxon>
        <taxon>Brucellaceae</taxon>
        <taxon>Brucella/Ochrobactrum group</taxon>
        <taxon>Brucella</taxon>
    </lineage>
</organism>
<name>A6X1C7_BRUA4</name>
<dbReference type="eggNOG" id="ENOG50336VS">
    <property type="taxonomic scope" value="Bacteria"/>
</dbReference>
<evidence type="ECO:0000313" key="2">
    <source>
        <dbReference type="Proteomes" id="UP000002301"/>
    </source>
</evidence>
<dbReference type="Proteomes" id="UP000002301">
    <property type="component" value="Chromosome 1"/>
</dbReference>
<dbReference type="RefSeq" id="WP_012092188.1">
    <property type="nucleotide sequence ID" value="NC_009667.1"/>
</dbReference>
<dbReference type="EMBL" id="CP000758">
    <property type="protein sequence ID" value="ABS15031.1"/>
    <property type="molecule type" value="Genomic_DNA"/>
</dbReference>
<protein>
    <recommendedName>
        <fullName evidence="3">NERD domain-containing protein</fullName>
    </recommendedName>
</protein>
<sequence length="228" mass="26002">MPAYRSSAEGEIRDAVVAFLRQQRPGARIIHEINASFGGNRIDVMAVDRGEIIAVEIKSAKDKLDRLDSQMNAMQRVSHHALAVLHEKFLVEYPTNVHAAHFERNGEYFRHDWPEQYKHDSNIWCYRQKTRALNGDYDRLGKWKAPQQAFFTPLPDTALQILWHEELRDLCNLLAVPVGKRSTNAGMINALRWLANGRSLTRGICWTLRARTCIEADPAIIVPFGEAA</sequence>
<dbReference type="HOGENOM" id="CLU_1303083_0_0_5"/>
<keyword evidence="2" id="KW-1185">Reference proteome</keyword>
<gene>
    <name evidence="1" type="ordered locus">Oant_2317</name>
</gene>
<proteinExistence type="predicted"/>
<reference evidence="1 2" key="1">
    <citation type="journal article" date="2011" name="J. Bacteriol.">
        <title>Genome of Ochrobactrum anthropi ATCC 49188 T, a versatile opportunistic pathogen and symbiont of several eukaryotic hosts.</title>
        <authorList>
            <person name="Chain P.S."/>
            <person name="Lang D.M."/>
            <person name="Comerci D.J."/>
            <person name="Malfatti S.A."/>
            <person name="Vergez L.M."/>
            <person name="Shin M."/>
            <person name="Ugalde R.A."/>
            <person name="Garcia E."/>
            <person name="Tolmasky M.E."/>
        </authorList>
    </citation>
    <scope>NUCLEOTIDE SEQUENCE [LARGE SCALE GENOMIC DNA]</scope>
    <source>
        <strain evidence="2">ATCC 49188 / DSM 6882 / CCUG 24695 / JCM 21032 / LMG 3331 / NBRC 15819 / NCTC 12168 / Alc 37</strain>
    </source>
</reference>
<dbReference type="AlphaFoldDB" id="A6X1C7"/>
<accession>A6X1C7</accession>
<evidence type="ECO:0000313" key="1">
    <source>
        <dbReference type="EMBL" id="ABS15031.1"/>
    </source>
</evidence>
<dbReference type="KEGG" id="oan:Oant_2317"/>
<evidence type="ECO:0008006" key="3">
    <source>
        <dbReference type="Google" id="ProtNLM"/>
    </source>
</evidence>
<dbReference type="CDD" id="cd01037">
    <property type="entry name" value="PDDEXK_nuclease-like"/>
    <property type="match status" value="1"/>
</dbReference>